<proteinExistence type="predicted"/>
<sequence length="144" mass="16696">MYSYEDRMRAVELYIKLGKRLQATIRELGYPTKNALKDWHREYELRQDLRIRSRPRQAKFSASQKQIALEHFASQGRCISWTMRALGYPGRATLTAWVREAFPETRAVSTRGYRVGTRCDAEKKAAVVGLYSRHETAQALAEKV</sequence>
<organism evidence="1 2">
    <name type="scientific">Donghicola mangrovi</name>
    <dbReference type="NCBI Taxonomy" id="2729614"/>
    <lineage>
        <taxon>Bacteria</taxon>
        <taxon>Pseudomonadati</taxon>
        <taxon>Pseudomonadota</taxon>
        <taxon>Alphaproteobacteria</taxon>
        <taxon>Rhodobacterales</taxon>
        <taxon>Roseobacteraceae</taxon>
        <taxon>Donghicola</taxon>
    </lineage>
</organism>
<dbReference type="Proteomes" id="UP000523601">
    <property type="component" value="Unassembled WGS sequence"/>
</dbReference>
<gene>
    <name evidence="1" type="ORF">HJ526_19290</name>
</gene>
<feature type="non-terminal residue" evidence="1">
    <location>
        <position position="144"/>
    </location>
</feature>
<accession>A0ABX2PJ55</accession>
<keyword evidence="2" id="KW-1185">Reference proteome</keyword>
<dbReference type="EMBL" id="JABCJD010000038">
    <property type="protein sequence ID" value="NVO29561.1"/>
    <property type="molecule type" value="Genomic_DNA"/>
</dbReference>
<protein>
    <submittedName>
        <fullName evidence="1">IS3 family transposase</fullName>
    </submittedName>
</protein>
<evidence type="ECO:0000313" key="1">
    <source>
        <dbReference type="EMBL" id="NVO29561.1"/>
    </source>
</evidence>
<reference evidence="1 2" key="1">
    <citation type="submission" date="2020-04" db="EMBL/GenBank/DDBJ databases">
        <title>Donghicola sp., a member of the Rhodobacteraceae family isolated from mangrove forest in Thailand.</title>
        <authorList>
            <person name="Charoenyingcharoen P."/>
            <person name="Yukphan P."/>
        </authorList>
    </citation>
    <scope>NUCLEOTIDE SEQUENCE [LARGE SCALE GENOMIC DNA]</scope>
    <source>
        <strain evidence="1 2">C2-DW-16</strain>
    </source>
</reference>
<comment type="caution">
    <text evidence="1">The sequence shown here is derived from an EMBL/GenBank/DDBJ whole genome shotgun (WGS) entry which is preliminary data.</text>
</comment>
<evidence type="ECO:0000313" key="2">
    <source>
        <dbReference type="Proteomes" id="UP000523601"/>
    </source>
</evidence>
<name>A0ABX2PJ55_9RHOB</name>